<keyword evidence="5" id="KW-1133">Transmembrane helix</keyword>
<dbReference type="eggNOG" id="COG1191">
    <property type="taxonomic scope" value="Bacteria"/>
</dbReference>
<dbReference type="EMBL" id="CP003732">
    <property type="protein sequence ID" value="AFV11881.1"/>
    <property type="molecule type" value="Genomic_DNA"/>
</dbReference>
<dbReference type="GO" id="GO:0016987">
    <property type="term" value="F:sigma factor activity"/>
    <property type="evidence" value="ECO:0007669"/>
    <property type="project" value="UniProtKB-KW"/>
</dbReference>
<dbReference type="Pfam" id="PF04542">
    <property type="entry name" value="Sigma70_r2"/>
    <property type="match status" value="1"/>
</dbReference>
<gene>
    <name evidence="7" type="ordered locus">Tph_c16780</name>
</gene>
<dbReference type="SUPFAM" id="SSF88946">
    <property type="entry name" value="Sigma2 domain of RNA polymerase sigma factors"/>
    <property type="match status" value="1"/>
</dbReference>
<dbReference type="KEGG" id="tpz:Tph_c16780"/>
<dbReference type="STRING" id="1089553.Tph_c16780"/>
<evidence type="ECO:0000313" key="7">
    <source>
        <dbReference type="EMBL" id="AFV11881.1"/>
    </source>
</evidence>
<dbReference type="InterPro" id="IPR014284">
    <property type="entry name" value="RNA_pol_sigma-70_dom"/>
</dbReference>
<proteinExistence type="predicted"/>
<keyword evidence="3" id="KW-0238">DNA-binding</keyword>
<keyword evidence="8" id="KW-1185">Reference proteome</keyword>
<evidence type="ECO:0000256" key="3">
    <source>
        <dbReference type="ARBA" id="ARBA00023125"/>
    </source>
</evidence>
<reference evidence="7 8" key="1">
    <citation type="journal article" date="2012" name="BMC Genomics">
        <title>Genome-guided analysis of physiological and morphological traits of the fermentative acetate oxidizer Thermacetogenium phaeum.</title>
        <authorList>
            <person name="Oehler D."/>
            <person name="Poehlein A."/>
            <person name="Leimbach A."/>
            <person name="Muller N."/>
            <person name="Daniel R."/>
            <person name="Gottschalk G."/>
            <person name="Schink B."/>
        </authorList>
    </citation>
    <scope>NUCLEOTIDE SEQUENCE [LARGE SCALE GENOMIC DNA]</scope>
    <source>
        <strain evidence="8">ATCC BAA-254 / DSM 26808 / PB</strain>
    </source>
</reference>
<dbReference type="Gene3D" id="1.20.120.1810">
    <property type="match status" value="1"/>
</dbReference>
<evidence type="ECO:0000256" key="4">
    <source>
        <dbReference type="ARBA" id="ARBA00023163"/>
    </source>
</evidence>
<keyword evidence="5" id="KW-0812">Transmembrane</keyword>
<dbReference type="InterPro" id="IPR000943">
    <property type="entry name" value="RNA_pol_sigma70"/>
</dbReference>
<feature type="domain" description="RNA polymerase sigma-70" evidence="6">
    <location>
        <begin position="180"/>
        <end position="193"/>
    </location>
</feature>
<evidence type="ECO:0000256" key="2">
    <source>
        <dbReference type="ARBA" id="ARBA00023082"/>
    </source>
</evidence>
<name>K4LFV1_THEPS</name>
<organism evidence="7 8">
    <name type="scientific">Thermacetogenium phaeum (strain ATCC BAA-254 / DSM 26808 / PB)</name>
    <dbReference type="NCBI Taxonomy" id="1089553"/>
    <lineage>
        <taxon>Bacteria</taxon>
        <taxon>Bacillati</taxon>
        <taxon>Bacillota</taxon>
        <taxon>Clostridia</taxon>
        <taxon>Thermoanaerobacterales</taxon>
        <taxon>Thermoanaerobacteraceae</taxon>
        <taxon>Thermacetogenium</taxon>
    </lineage>
</organism>
<dbReference type="NCBIfam" id="TIGR02937">
    <property type="entry name" value="sigma70-ECF"/>
    <property type="match status" value="1"/>
</dbReference>
<keyword evidence="4" id="KW-0804">Transcription</keyword>
<dbReference type="InterPro" id="IPR013325">
    <property type="entry name" value="RNA_pol_sigma_r2"/>
</dbReference>
<keyword evidence="5" id="KW-0472">Membrane</keyword>
<dbReference type="GO" id="GO:0003677">
    <property type="term" value="F:DNA binding"/>
    <property type="evidence" value="ECO:0007669"/>
    <property type="project" value="UniProtKB-KW"/>
</dbReference>
<dbReference type="HOGENOM" id="CLU_1170220_0_0_9"/>
<evidence type="ECO:0000313" key="8">
    <source>
        <dbReference type="Proteomes" id="UP000000467"/>
    </source>
</evidence>
<protein>
    <submittedName>
        <fullName evidence="7">RNA polymerase sigma factor, sigma-70 family</fullName>
    </submittedName>
</protein>
<evidence type="ECO:0000256" key="1">
    <source>
        <dbReference type="ARBA" id="ARBA00023015"/>
    </source>
</evidence>
<dbReference type="PANTHER" id="PTHR30376:SF3">
    <property type="entry name" value="RNA POLYMERASE SIGMA FACTOR RPOH"/>
    <property type="match status" value="1"/>
</dbReference>
<dbReference type="PANTHER" id="PTHR30376">
    <property type="entry name" value="SIGMA FACTOR RPOH HEAT SHOCK RELATED"/>
    <property type="match status" value="1"/>
</dbReference>
<dbReference type="Proteomes" id="UP000000467">
    <property type="component" value="Chromosome"/>
</dbReference>
<keyword evidence="2" id="KW-0731">Sigma factor</keyword>
<dbReference type="InterPro" id="IPR050813">
    <property type="entry name" value="Sigma-70_Factor"/>
</dbReference>
<sequence>MVYCLNSKCHLISYFGAHTASSTYPTANCGHKTAHILQHTRPCRKAFLCDTFGLWAEQIQSLPSAVLSFSATFFGQEKRQAQFFPGNHILKCDKHPEGIIVTLELFLATALYFLQGLVFFAGYISNNTFPQPLSEEDEAFFLQRMKEGDEEARNILIEHNLRLVAHIIKKFDSTGEDPDDLISIGTIGLIKAINTFNSEKGTKLATYAARCIENEILITRTGGNNRKLALAFPRFSA</sequence>
<dbReference type="AlphaFoldDB" id="K4LFV1"/>
<feature type="transmembrane region" description="Helical" evidence="5">
    <location>
        <begin position="99"/>
        <end position="124"/>
    </location>
</feature>
<evidence type="ECO:0000256" key="5">
    <source>
        <dbReference type="SAM" id="Phobius"/>
    </source>
</evidence>
<dbReference type="InterPro" id="IPR007627">
    <property type="entry name" value="RNA_pol_sigma70_r2"/>
</dbReference>
<evidence type="ECO:0000259" key="6">
    <source>
        <dbReference type="PROSITE" id="PS00715"/>
    </source>
</evidence>
<dbReference type="PROSITE" id="PS00715">
    <property type="entry name" value="SIGMA70_1"/>
    <property type="match status" value="1"/>
</dbReference>
<keyword evidence="1" id="KW-0805">Transcription regulation</keyword>
<accession>K4LFV1</accession>
<dbReference type="GO" id="GO:0006352">
    <property type="term" value="P:DNA-templated transcription initiation"/>
    <property type="evidence" value="ECO:0007669"/>
    <property type="project" value="InterPro"/>
</dbReference>